<proteinExistence type="predicted"/>
<dbReference type="InterPro" id="IPR014975">
    <property type="entry name" value="DUF1836"/>
</dbReference>
<organism evidence="1 2">
    <name type="scientific">Blautia obeum</name>
    <dbReference type="NCBI Taxonomy" id="40520"/>
    <lineage>
        <taxon>Bacteria</taxon>
        <taxon>Bacillati</taxon>
        <taxon>Bacillota</taxon>
        <taxon>Clostridia</taxon>
        <taxon>Lachnospirales</taxon>
        <taxon>Lachnospiraceae</taxon>
        <taxon>Blautia</taxon>
    </lineage>
</organism>
<dbReference type="InterPro" id="IPR009061">
    <property type="entry name" value="DNA-bd_dom_put_sf"/>
</dbReference>
<evidence type="ECO:0000313" key="2">
    <source>
        <dbReference type="Proteomes" id="UP000284220"/>
    </source>
</evidence>
<dbReference type="Proteomes" id="UP000284220">
    <property type="component" value="Unassembled WGS sequence"/>
</dbReference>
<dbReference type="PANTHER" id="PTHR40056">
    <property type="entry name" value="HYPOTHETICAL CYTOSOLIC PROTEIN"/>
    <property type="match status" value="1"/>
</dbReference>
<comment type="caution">
    <text evidence="1">The sequence shown here is derived from an EMBL/GenBank/DDBJ whole genome shotgun (WGS) entry which is preliminary data.</text>
</comment>
<dbReference type="RefSeq" id="WP_118197614.1">
    <property type="nucleotide sequence ID" value="NZ_JAQDEF010000001.1"/>
</dbReference>
<dbReference type="EMBL" id="QRHZ01000002">
    <property type="protein sequence ID" value="RHG18777.1"/>
    <property type="molecule type" value="Genomic_DNA"/>
</dbReference>
<evidence type="ECO:0000313" key="1">
    <source>
        <dbReference type="EMBL" id="RHG18777.1"/>
    </source>
</evidence>
<protein>
    <submittedName>
        <fullName evidence="1">DUF1836 domain-containing protein</fullName>
    </submittedName>
</protein>
<reference evidence="1 2" key="1">
    <citation type="submission" date="2018-08" db="EMBL/GenBank/DDBJ databases">
        <title>A genome reference for cultivated species of the human gut microbiota.</title>
        <authorList>
            <person name="Zou Y."/>
            <person name="Xue W."/>
            <person name="Luo G."/>
        </authorList>
    </citation>
    <scope>NUCLEOTIDE SEQUENCE [LARGE SCALE GENOMIC DNA]</scope>
    <source>
        <strain evidence="1 2">AM22-9LB</strain>
    </source>
</reference>
<name>A0A414SHA9_9FIRM</name>
<gene>
    <name evidence="1" type="ORF">DW272_05700</name>
</gene>
<dbReference type="SUPFAM" id="SSF46955">
    <property type="entry name" value="Putative DNA-binding domain"/>
    <property type="match status" value="1"/>
</dbReference>
<accession>A0A414SHA9</accession>
<dbReference type="AlphaFoldDB" id="A0A414SHA9"/>
<dbReference type="PANTHER" id="PTHR40056:SF1">
    <property type="entry name" value="DUF1836 DOMAIN-CONTAINING PROTEIN"/>
    <property type="match status" value="1"/>
</dbReference>
<sequence length="207" mass="24349">MSVNTDSMIRNILDRVSRIGYVKPEDIPNIDLYMDQVTTFMEAQLAHSKRYEDDKILTKTMINNYAKNNLLPSPEKKRYSKEHLLVLIFIYYFKNILSISDIQTLLRPLTDKYFKSMDDMDLTAIYNEVFSMEKGQIESLQKELLERYEIAQGTFENAPEEDRDFLKLFSFICLLSFDVYVKKMLIEQMIDDLRAAGSPSDPKHKKK</sequence>
<dbReference type="Pfam" id="PF08876">
    <property type="entry name" value="DUF1836"/>
    <property type="match status" value="1"/>
</dbReference>